<evidence type="ECO:0000256" key="1">
    <source>
        <dbReference type="ARBA" id="ARBA00008007"/>
    </source>
</evidence>
<dbReference type="EMBL" id="CP003096">
    <property type="protein sequence ID" value="AER66423.1"/>
    <property type="molecule type" value="Genomic_DNA"/>
</dbReference>
<dbReference type="Pfam" id="PF00156">
    <property type="entry name" value="Pribosyltran"/>
    <property type="match status" value="1"/>
</dbReference>
<dbReference type="PANTHER" id="PTHR47505:SF1">
    <property type="entry name" value="DNA UTILIZATION PROTEIN YHGH"/>
    <property type="match status" value="1"/>
</dbReference>
<dbReference type="CDD" id="cd06223">
    <property type="entry name" value="PRTases_typeI"/>
    <property type="match status" value="1"/>
</dbReference>
<dbReference type="HOGENOM" id="CLU_054549_3_1_0"/>
<dbReference type="SUPFAM" id="SSF53271">
    <property type="entry name" value="PRTase-like"/>
    <property type="match status" value="1"/>
</dbReference>
<dbReference type="eggNOG" id="COG1040">
    <property type="taxonomic scope" value="Bacteria"/>
</dbReference>
<dbReference type="Proteomes" id="UP000005868">
    <property type="component" value="Chromosome"/>
</dbReference>
<gene>
    <name evidence="3" type="ordered locus">Tlie_0688</name>
</gene>
<reference evidence="3 4" key="2">
    <citation type="journal article" date="2012" name="Stand. Genomic Sci.">
        <title>Genome sequence of the moderately thermophilic, amino-acid-degrading and sulfur-reducing bacterium Thermovirga lienii type strain (Cas60314(T)).</title>
        <authorList>
            <person name="Goker M."/>
            <person name="Saunders E."/>
            <person name="Lapidus A."/>
            <person name="Nolan M."/>
            <person name="Lucas S."/>
            <person name="Hammon N."/>
            <person name="Deshpande S."/>
            <person name="Cheng J.F."/>
            <person name="Han C."/>
            <person name="Tapia R."/>
            <person name="Goodwin L.A."/>
            <person name="Pitluck S."/>
            <person name="Liolios K."/>
            <person name="Mavromatis K."/>
            <person name="Pagani I."/>
            <person name="Ivanova N."/>
            <person name="Mikhailova N."/>
            <person name="Pati A."/>
            <person name="Chen A."/>
            <person name="Palaniappan K."/>
            <person name="Land M."/>
            <person name="Chang Y.J."/>
            <person name="Jeffries C.D."/>
            <person name="Brambilla E.M."/>
            <person name="Rohde M."/>
            <person name="Spring S."/>
            <person name="Detter J.C."/>
            <person name="Woyke T."/>
            <person name="Bristow J."/>
            <person name="Eisen J.A."/>
            <person name="Markowitz V."/>
            <person name="Hugenholtz P."/>
            <person name="Kyrpides N.C."/>
            <person name="Klenk H.P."/>
        </authorList>
    </citation>
    <scope>NUCLEOTIDE SEQUENCE [LARGE SCALE GENOMIC DNA]</scope>
    <source>
        <strain evidence="4">ATCC BAA-1197 / DSM 17291 / Cas60314</strain>
    </source>
</reference>
<dbReference type="InterPro" id="IPR000836">
    <property type="entry name" value="PRTase_dom"/>
</dbReference>
<evidence type="ECO:0000259" key="2">
    <source>
        <dbReference type="Pfam" id="PF00156"/>
    </source>
</evidence>
<name>G7V954_THELD</name>
<dbReference type="PANTHER" id="PTHR47505">
    <property type="entry name" value="DNA UTILIZATION PROTEIN YHGH"/>
    <property type="match status" value="1"/>
</dbReference>
<proteinExistence type="inferred from homology"/>
<evidence type="ECO:0000313" key="4">
    <source>
        <dbReference type="Proteomes" id="UP000005868"/>
    </source>
</evidence>
<organism evidence="3 4">
    <name type="scientific">Thermovirga lienii (strain ATCC BAA-1197 / DSM 17291 / Cas60314)</name>
    <dbReference type="NCBI Taxonomy" id="580340"/>
    <lineage>
        <taxon>Bacteria</taxon>
        <taxon>Thermotogati</taxon>
        <taxon>Synergistota</taxon>
        <taxon>Synergistia</taxon>
        <taxon>Synergistales</taxon>
        <taxon>Thermovirgaceae</taxon>
        <taxon>Thermovirga</taxon>
    </lineage>
</organism>
<protein>
    <submittedName>
        <fullName evidence="3">Phosphoribosyltransferase</fullName>
    </submittedName>
</protein>
<sequence>MRQLIVEGLSHLLWPVECPFCKRLGVVACDGCMDLALSEGGTSCLKCMGKYPCPVHADRSLPLYWGAIHEGKVREAVHLLKYGHIKSLGIKMGHALARNLPIEGPIDALVPVPLHIGSVRPFNQAFEIAKGLGQALGVPVFDVLSWREELSCQVSKSPVERRMLPEGVIVFKDDVKVPDGKGIIIVDDVCTTGTTIERCRKALEKKGFQVVGAVVWSLGGSSK</sequence>
<feature type="domain" description="Phosphoribosyltransferase" evidence="2">
    <location>
        <begin position="125"/>
        <end position="215"/>
    </location>
</feature>
<dbReference type="GO" id="GO:0016757">
    <property type="term" value="F:glycosyltransferase activity"/>
    <property type="evidence" value="ECO:0007669"/>
    <property type="project" value="UniProtKB-KW"/>
</dbReference>
<comment type="similarity">
    <text evidence="1">Belongs to the ComF/GntX family.</text>
</comment>
<dbReference type="Gene3D" id="3.40.50.2020">
    <property type="match status" value="1"/>
</dbReference>
<dbReference type="InterPro" id="IPR051910">
    <property type="entry name" value="ComF/GntX_DNA_util-trans"/>
</dbReference>
<evidence type="ECO:0000313" key="3">
    <source>
        <dbReference type="EMBL" id="AER66423.1"/>
    </source>
</evidence>
<keyword evidence="3" id="KW-0808">Transferase</keyword>
<keyword evidence="3" id="KW-0328">Glycosyltransferase</keyword>
<dbReference type="KEGG" id="tli:Tlie_0688"/>
<dbReference type="AlphaFoldDB" id="G7V954"/>
<dbReference type="InterPro" id="IPR029057">
    <property type="entry name" value="PRTase-like"/>
</dbReference>
<dbReference type="STRING" id="580340.Tlie_0688"/>
<keyword evidence="4" id="KW-1185">Reference proteome</keyword>
<reference evidence="4" key="1">
    <citation type="submission" date="2011-10" db="EMBL/GenBank/DDBJ databases">
        <title>The complete genome of chromosome of Thermovirga lienii DSM 17291.</title>
        <authorList>
            <consortium name="US DOE Joint Genome Institute (JGI-PGF)"/>
            <person name="Lucas S."/>
            <person name="Copeland A."/>
            <person name="Lapidus A."/>
            <person name="Glavina del Rio T."/>
            <person name="Dalin E."/>
            <person name="Tice H."/>
            <person name="Bruce D."/>
            <person name="Goodwin L."/>
            <person name="Pitluck S."/>
            <person name="Peters L."/>
            <person name="Mikhailova N."/>
            <person name="Saunders E."/>
            <person name="Kyrpides N."/>
            <person name="Mavromatis K."/>
            <person name="Ivanova N."/>
            <person name="Last F.I."/>
            <person name="Brettin T."/>
            <person name="Detter J.C."/>
            <person name="Han C."/>
            <person name="Larimer F."/>
            <person name="Land M."/>
            <person name="Hauser L."/>
            <person name="Markowitz V."/>
            <person name="Cheng J.-F."/>
            <person name="Hugenholtz P."/>
            <person name="Woyke T."/>
            <person name="Wu D."/>
            <person name="Spring S."/>
            <person name="Schroeder M."/>
            <person name="Brambilla E.-M."/>
            <person name="Klenk H.-P."/>
            <person name="Eisen J.A."/>
        </authorList>
    </citation>
    <scope>NUCLEOTIDE SEQUENCE [LARGE SCALE GENOMIC DNA]</scope>
    <source>
        <strain evidence="4">ATCC BAA-1197 / DSM 17291 / Cas60314</strain>
    </source>
</reference>
<accession>G7V954</accession>